<reference evidence="2" key="1">
    <citation type="submission" date="2023-02" db="EMBL/GenBank/DDBJ databases">
        <authorList>
            <person name="Palmer J.M."/>
        </authorList>
    </citation>
    <scope>NUCLEOTIDE SEQUENCE</scope>
    <source>
        <strain evidence="2">FW57</strain>
    </source>
</reference>
<keyword evidence="1" id="KW-0732">Signal</keyword>
<evidence type="ECO:0008006" key="4">
    <source>
        <dbReference type="Google" id="ProtNLM"/>
    </source>
</evidence>
<feature type="signal peptide" evidence="1">
    <location>
        <begin position="1"/>
        <end position="18"/>
    </location>
</feature>
<name>A0AAD4ENY8_9PEZI</name>
<dbReference type="Proteomes" id="UP001197093">
    <property type="component" value="Unassembled WGS sequence"/>
</dbReference>
<gene>
    <name evidence="2" type="ORF">NEMBOFW57_010938</name>
</gene>
<dbReference type="EMBL" id="JAHCVI010000006">
    <property type="protein sequence ID" value="KAG7284560.1"/>
    <property type="molecule type" value="Genomic_DNA"/>
</dbReference>
<keyword evidence="3" id="KW-1185">Reference proteome</keyword>
<proteinExistence type="predicted"/>
<evidence type="ECO:0000313" key="2">
    <source>
        <dbReference type="EMBL" id="KAG7284560.1"/>
    </source>
</evidence>
<accession>A0AAD4ENY8</accession>
<protein>
    <recommendedName>
        <fullName evidence="4">CBM-cenC domain-containing protein</fullName>
    </recommendedName>
</protein>
<feature type="chain" id="PRO_5042165629" description="CBM-cenC domain-containing protein" evidence="1">
    <location>
        <begin position="19"/>
        <end position="347"/>
    </location>
</feature>
<evidence type="ECO:0000313" key="3">
    <source>
        <dbReference type="Proteomes" id="UP001197093"/>
    </source>
</evidence>
<comment type="caution">
    <text evidence="2">The sequence shown here is derived from an EMBL/GenBank/DDBJ whole genome shotgun (WGS) entry which is preliminary data.</text>
</comment>
<organism evidence="2 3">
    <name type="scientific">Staphylotrichum longicolle</name>
    <dbReference type="NCBI Taxonomy" id="669026"/>
    <lineage>
        <taxon>Eukaryota</taxon>
        <taxon>Fungi</taxon>
        <taxon>Dikarya</taxon>
        <taxon>Ascomycota</taxon>
        <taxon>Pezizomycotina</taxon>
        <taxon>Sordariomycetes</taxon>
        <taxon>Sordariomycetidae</taxon>
        <taxon>Sordariales</taxon>
        <taxon>Chaetomiaceae</taxon>
        <taxon>Staphylotrichum</taxon>
    </lineage>
</organism>
<evidence type="ECO:0000256" key="1">
    <source>
        <dbReference type="SAM" id="SignalP"/>
    </source>
</evidence>
<dbReference type="AlphaFoldDB" id="A0AAD4ENY8"/>
<sequence length="347" mass="35629">MRLTTAIPTAVLVGLVAASPPQLHRRVSGGSSSSTTGSQVCVEDALHACFASSLSQASAYCTNSVITVAETTNTVTFTPTVTITQAVTATATVTATELQTATTTVTEVREAVNKRAARRKRGSCRPKTPLACLASLPTAAILPAQFTSACSCIGVTTATVTATVTADTPDTVVETQTATATVTDAVTQTSVVTVTEISTSTKPVPTQSALPLVVNGDFGTGTLDGWSVLMRSGEGDTQSVIPQGNRNVLKISTSYFTRSATAVAGSSMKITFQYSVVSSYSNGNPWSVTLGNTALASGGGASVPWLQFSREVVCGPTESSNTLAFRLQSNANRAASLLVADVTVTLL</sequence>